<name>A0A5S9M4K9_BACIA</name>
<proteinExistence type="predicted"/>
<dbReference type="EMBL" id="AP021906">
    <property type="protein sequence ID" value="BBP86839.1"/>
    <property type="molecule type" value="Genomic_DNA"/>
</dbReference>
<evidence type="ECO:0000313" key="2">
    <source>
        <dbReference type="Proteomes" id="UP000464658"/>
    </source>
</evidence>
<dbReference type="AlphaFoldDB" id="A0A5S9M4K9"/>
<organism evidence="1 2">
    <name type="scientific">Bacillus safensis</name>
    <dbReference type="NCBI Taxonomy" id="561879"/>
    <lineage>
        <taxon>Bacteria</taxon>
        <taxon>Bacillati</taxon>
        <taxon>Bacillota</taxon>
        <taxon>Bacilli</taxon>
        <taxon>Bacillales</taxon>
        <taxon>Bacillaceae</taxon>
        <taxon>Bacillus</taxon>
    </lineage>
</organism>
<sequence>MNGEDICLMPGDFAYIPPDTIHSYEFVSHSNKMLVLLLPGEIEQVYEQFEESPSPSICPYFLFKKGTSCSIGRLQLNMICFLSKRLTV</sequence>
<dbReference type="Gene3D" id="2.60.120.10">
    <property type="entry name" value="Jelly Rolls"/>
    <property type="match status" value="1"/>
</dbReference>
<evidence type="ECO:0000313" key="1">
    <source>
        <dbReference type="EMBL" id="BBP86839.1"/>
    </source>
</evidence>
<dbReference type="SUPFAM" id="SSF51182">
    <property type="entry name" value="RmlC-like cupins"/>
    <property type="match status" value="1"/>
</dbReference>
<dbReference type="InterPro" id="IPR011051">
    <property type="entry name" value="RmlC_Cupin_sf"/>
</dbReference>
<dbReference type="InterPro" id="IPR014710">
    <property type="entry name" value="RmlC-like_jellyroll"/>
</dbReference>
<reference evidence="1 2" key="1">
    <citation type="submission" date="2019-12" db="EMBL/GenBank/DDBJ databases">
        <title>Full genome sequence of a Bacillus safensis strain isolated from commercially available natto in Indonesia.</title>
        <authorList>
            <person name="Yoshida M."/>
            <person name="Uomi M."/>
            <person name="Waturangi D."/>
            <person name="Ekaputri J.J."/>
            <person name="Setiamarga D.H.E."/>
        </authorList>
    </citation>
    <scope>NUCLEOTIDE SEQUENCE [LARGE SCALE GENOMIC DNA]</scope>
    <source>
        <strain evidence="1 2">IDN1</strain>
    </source>
</reference>
<accession>A0A5S9M4K9</accession>
<gene>
    <name evidence="1" type="ORF">BsIDN1_04570</name>
</gene>
<dbReference type="Proteomes" id="UP000464658">
    <property type="component" value="Chromosome"/>
</dbReference>
<protein>
    <submittedName>
        <fullName evidence="1">Uncharacterized protein</fullName>
    </submittedName>
</protein>